<accession>A0A1U9R4C2</accession>
<dbReference type="EMBL" id="CP018047">
    <property type="protein sequence ID" value="AQU70951.1"/>
    <property type="molecule type" value="Genomic_DNA"/>
</dbReference>
<proteinExistence type="predicted"/>
<keyword evidence="2" id="KW-1185">Reference proteome</keyword>
<reference evidence="1 2" key="1">
    <citation type="submission" date="2016-11" db="EMBL/GenBank/DDBJ databases">
        <title>Complete genome sequence of Streptomyces niveus SCSIO 3406.</title>
        <authorList>
            <person name="Zhu Q."/>
            <person name="Cheng W."/>
            <person name="Song Y."/>
            <person name="Li Q."/>
            <person name="Ju J."/>
        </authorList>
    </citation>
    <scope>NUCLEOTIDE SEQUENCE [LARGE SCALE GENOMIC DNA]</scope>
    <source>
        <strain evidence="1 2">SCSIO 3406</strain>
    </source>
</reference>
<dbReference type="Pfam" id="PF18977">
    <property type="entry name" value="DUF5713"/>
    <property type="match status" value="1"/>
</dbReference>
<dbReference type="OrthoDB" id="8795357at2"/>
<organism evidence="1 2">
    <name type="scientific">Streptomyces niveus</name>
    <name type="common">Streptomyces spheroides</name>
    <dbReference type="NCBI Taxonomy" id="193462"/>
    <lineage>
        <taxon>Bacteria</taxon>
        <taxon>Bacillati</taxon>
        <taxon>Actinomycetota</taxon>
        <taxon>Actinomycetes</taxon>
        <taxon>Kitasatosporales</taxon>
        <taxon>Streptomycetaceae</taxon>
        <taxon>Streptomyces</taxon>
    </lineage>
</organism>
<gene>
    <name evidence="1" type="ORF">BBN63_15925</name>
</gene>
<protein>
    <submittedName>
        <fullName evidence="1">Uncharacterized protein</fullName>
    </submittedName>
</protein>
<name>A0A1U9R4C2_STRNV</name>
<dbReference type="RefSeq" id="WP_078079599.1">
    <property type="nucleotide sequence ID" value="NZ_CP018047.1"/>
</dbReference>
<evidence type="ECO:0000313" key="2">
    <source>
        <dbReference type="Proteomes" id="UP000189677"/>
    </source>
</evidence>
<dbReference type="AlphaFoldDB" id="A0A1U9R4C2"/>
<dbReference type="Proteomes" id="UP000189677">
    <property type="component" value="Chromosome"/>
</dbReference>
<sequence>MSITNQQVAGREFLRGLYPDEYFPDRLLDKGRDILLRLCERIEAERPADLAGLYVLTAVATLEFNRLQEEFWAAGSEIETMARDEIAGDFGFVASAYGFADADLEEVVAERDW</sequence>
<dbReference type="KEGG" id="snw:BBN63_15925"/>
<evidence type="ECO:0000313" key="1">
    <source>
        <dbReference type="EMBL" id="AQU70951.1"/>
    </source>
</evidence>
<dbReference type="InterPro" id="IPR043767">
    <property type="entry name" value="DUF5713"/>
</dbReference>